<accession>A0A0N5DAM3</accession>
<feature type="transmembrane region" description="Helical" evidence="5">
    <location>
        <begin position="246"/>
        <end position="267"/>
    </location>
</feature>
<evidence type="ECO:0000256" key="5">
    <source>
        <dbReference type="SAM" id="Phobius"/>
    </source>
</evidence>
<name>A0A0N5DAM3_THECL</name>
<keyword evidence="8" id="KW-1185">Reference proteome</keyword>
<keyword evidence="2 5" id="KW-0812">Transmembrane</keyword>
<feature type="domain" description="G-protein coupled receptors family 1 profile" evidence="6">
    <location>
        <begin position="46"/>
        <end position="141"/>
    </location>
</feature>
<feature type="transmembrane region" description="Helical" evidence="5">
    <location>
        <begin position="109"/>
        <end position="133"/>
    </location>
</feature>
<evidence type="ECO:0000313" key="8">
    <source>
        <dbReference type="Proteomes" id="UP000276776"/>
    </source>
</evidence>
<evidence type="ECO:0000256" key="1">
    <source>
        <dbReference type="ARBA" id="ARBA00004370"/>
    </source>
</evidence>
<dbReference type="SUPFAM" id="SSF81321">
    <property type="entry name" value="Family A G protein-coupled receptor-like"/>
    <property type="match status" value="1"/>
</dbReference>
<dbReference type="Gene3D" id="1.20.1070.10">
    <property type="entry name" value="Rhodopsin 7-helix transmembrane proteins"/>
    <property type="match status" value="2"/>
</dbReference>
<feature type="transmembrane region" description="Helical" evidence="5">
    <location>
        <begin position="205"/>
        <end position="226"/>
    </location>
</feature>
<dbReference type="PROSITE" id="PS50262">
    <property type="entry name" value="G_PROTEIN_RECEP_F1_2"/>
    <property type="match status" value="1"/>
</dbReference>
<dbReference type="Proteomes" id="UP000276776">
    <property type="component" value="Unassembled WGS sequence"/>
</dbReference>
<keyword evidence="4 5" id="KW-0472">Membrane</keyword>
<proteinExistence type="predicted"/>
<protein>
    <submittedName>
        <fullName evidence="9">G_PROTEIN_RECEP_F1_2 domain-containing protein</fullName>
    </submittedName>
</protein>
<evidence type="ECO:0000313" key="9">
    <source>
        <dbReference type="WBParaSite" id="TCLT_0001022601-mRNA-1"/>
    </source>
</evidence>
<evidence type="ECO:0000256" key="2">
    <source>
        <dbReference type="ARBA" id="ARBA00022692"/>
    </source>
</evidence>
<keyword evidence="3 5" id="KW-1133">Transmembrane helix</keyword>
<sequence length="309" mass="36567">MNIFLKITNTNIFLTTKAFYFQILSNEMFSTVVILCDILGFLCILLNLFIITIIIKHRKRILRNVFYIMVFHCSIVDLLRGCCLIIWGLPHIVIGNHTSIHDRLLFTIVILRSCNLLTIFNLLIFTCNEYIVIRYPLLYRRHFKRQILCYVSIMCTIRRIRNEVFLNSGHVIINITVHLVITKKSSYSNKQRRHWKTHLMSRHKYLIVIGTILFVYILFLFPYSGMQLLAFLHLSNILVSPFRSAVIRWSLQILIGMHAVCQPLCYFRMVEFRRLACHKRKTKVQQNFYSRDPNKSGDNTIQITFARVT</sequence>
<feature type="transmembrane region" description="Helical" evidence="5">
    <location>
        <begin position="28"/>
        <end position="54"/>
    </location>
</feature>
<dbReference type="AlphaFoldDB" id="A0A0N5DAM3"/>
<evidence type="ECO:0000256" key="3">
    <source>
        <dbReference type="ARBA" id="ARBA00022989"/>
    </source>
</evidence>
<dbReference type="WBParaSite" id="TCLT_0001022601-mRNA-1">
    <property type="protein sequence ID" value="TCLT_0001022601-mRNA-1"/>
    <property type="gene ID" value="TCLT_0001022601"/>
</dbReference>
<reference evidence="9" key="1">
    <citation type="submission" date="2016-04" db="UniProtKB">
        <authorList>
            <consortium name="WormBaseParasite"/>
        </authorList>
    </citation>
    <scope>IDENTIFICATION</scope>
</reference>
<dbReference type="CDD" id="cd00637">
    <property type="entry name" value="7tm_classA_rhodopsin-like"/>
    <property type="match status" value="1"/>
</dbReference>
<dbReference type="GO" id="GO:0016020">
    <property type="term" value="C:membrane"/>
    <property type="evidence" value="ECO:0007669"/>
    <property type="project" value="UniProtKB-SubCell"/>
</dbReference>
<organism evidence="9">
    <name type="scientific">Thelazia callipaeda</name>
    <name type="common">Oriental eyeworm</name>
    <name type="synonym">Parasitic nematode</name>
    <dbReference type="NCBI Taxonomy" id="103827"/>
    <lineage>
        <taxon>Eukaryota</taxon>
        <taxon>Metazoa</taxon>
        <taxon>Ecdysozoa</taxon>
        <taxon>Nematoda</taxon>
        <taxon>Chromadorea</taxon>
        <taxon>Rhabditida</taxon>
        <taxon>Spirurina</taxon>
        <taxon>Spiruromorpha</taxon>
        <taxon>Thelazioidea</taxon>
        <taxon>Thelaziidae</taxon>
        <taxon>Thelazia</taxon>
    </lineage>
</organism>
<reference evidence="7 8" key="2">
    <citation type="submission" date="2018-11" db="EMBL/GenBank/DDBJ databases">
        <authorList>
            <consortium name="Pathogen Informatics"/>
        </authorList>
    </citation>
    <scope>NUCLEOTIDE SEQUENCE [LARGE SCALE GENOMIC DNA]</scope>
</reference>
<evidence type="ECO:0000313" key="7">
    <source>
        <dbReference type="EMBL" id="VDN07895.1"/>
    </source>
</evidence>
<dbReference type="InterPro" id="IPR017452">
    <property type="entry name" value="GPCR_Rhodpsn_7TM"/>
</dbReference>
<feature type="transmembrane region" description="Helical" evidence="5">
    <location>
        <begin position="66"/>
        <end position="89"/>
    </location>
</feature>
<evidence type="ECO:0000256" key="4">
    <source>
        <dbReference type="ARBA" id="ARBA00023136"/>
    </source>
</evidence>
<dbReference type="OrthoDB" id="5839342at2759"/>
<evidence type="ECO:0000259" key="6">
    <source>
        <dbReference type="PROSITE" id="PS50262"/>
    </source>
</evidence>
<gene>
    <name evidence="7" type="ORF">TCLT_LOCUS10215</name>
</gene>
<dbReference type="EMBL" id="UYYF01005018">
    <property type="protein sequence ID" value="VDN07895.1"/>
    <property type="molecule type" value="Genomic_DNA"/>
</dbReference>
<comment type="subcellular location">
    <subcellularLocation>
        <location evidence="1">Membrane</location>
    </subcellularLocation>
</comment>